<dbReference type="EMBL" id="LR796923">
    <property type="protein sequence ID" value="CAB4175635.1"/>
    <property type="molecule type" value="Genomic_DNA"/>
</dbReference>
<evidence type="ECO:0000313" key="5">
    <source>
        <dbReference type="EMBL" id="CAB4175635.1"/>
    </source>
</evidence>
<sequence>MVIIQANSFAAAYEELLHELMTSPEYVTQPRDMKINEMCDVALVIEDPLSCLYRNEFRSSQSKYIAAEFLWYFMGRNDVEYIAKYAKFWESIKNDDDTVNSSYGHLLFNNKNEHGVTQYRWALESLAQDKDSRQAVLHFNLPTHQRSGNKDFVCTMYGIFQIRNNRLNFTISMRSNDVILGLPTDVAFFVTLQSQMLNHLRHHAGYPELEMGTYTHIANSSHIYERHFEIAKKMITRKFEPIAIPGVDLNLINIDGTPTTNFKSLFESQEESVQLVDPLYDWILKNVNL</sequence>
<keyword evidence="2" id="KW-0489">Methyltransferase</keyword>
<dbReference type="InterPro" id="IPR045097">
    <property type="entry name" value="Thymidate_synth/dCMP_Mease"/>
</dbReference>
<comment type="similarity">
    <text evidence="1">Belongs to the thymidylate synthase family.</text>
</comment>
<organism evidence="5">
    <name type="scientific">uncultured Caudovirales phage</name>
    <dbReference type="NCBI Taxonomy" id="2100421"/>
    <lineage>
        <taxon>Viruses</taxon>
        <taxon>Duplodnaviria</taxon>
        <taxon>Heunggongvirae</taxon>
        <taxon>Uroviricota</taxon>
        <taxon>Caudoviricetes</taxon>
        <taxon>Peduoviridae</taxon>
        <taxon>Maltschvirus</taxon>
        <taxon>Maltschvirus maltsch</taxon>
    </lineage>
</organism>
<evidence type="ECO:0000256" key="2">
    <source>
        <dbReference type="ARBA" id="ARBA00022603"/>
    </source>
</evidence>
<protein>
    <submittedName>
        <fullName evidence="5">ThyA Thymidylate synthase</fullName>
    </submittedName>
</protein>
<name>A0A6J5Q2M9_9CAUD</name>
<dbReference type="GO" id="GO:0004799">
    <property type="term" value="F:thymidylate synthase activity"/>
    <property type="evidence" value="ECO:0007669"/>
    <property type="project" value="TreeGrafter"/>
</dbReference>
<accession>A0A6J5Q2M9</accession>
<evidence type="ECO:0000256" key="1">
    <source>
        <dbReference type="ARBA" id="ARBA00009972"/>
    </source>
</evidence>
<proteinExistence type="inferred from homology"/>
<dbReference type="Pfam" id="PF00303">
    <property type="entry name" value="Thymidylat_synt"/>
    <property type="match status" value="1"/>
</dbReference>
<dbReference type="PANTHER" id="PTHR11548">
    <property type="entry name" value="THYMIDYLATE SYNTHASE 1"/>
    <property type="match status" value="1"/>
</dbReference>
<keyword evidence="3" id="KW-0808">Transferase</keyword>
<evidence type="ECO:0000259" key="4">
    <source>
        <dbReference type="Pfam" id="PF00303"/>
    </source>
</evidence>
<dbReference type="Gene3D" id="3.30.572.10">
    <property type="entry name" value="Thymidylate synthase/dCMP hydroxymethylase domain"/>
    <property type="match status" value="1"/>
</dbReference>
<dbReference type="InterPro" id="IPR023451">
    <property type="entry name" value="Thymidate_synth/dCMP_Mease_dom"/>
</dbReference>
<dbReference type="PANTHER" id="PTHR11548:SF1">
    <property type="entry name" value="THYMIDYLATE SYNTHASE 1"/>
    <property type="match status" value="1"/>
</dbReference>
<evidence type="ECO:0000256" key="3">
    <source>
        <dbReference type="ARBA" id="ARBA00022679"/>
    </source>
</evidence>
<feature type="domain" description="Thymidylate synthase/dCMP hydroxymethylase" evidence="4">
    <location>
        <begin position="59"/>
        <end position="250"/>
    </location>
</feature>
<reference evidence="5" key="1">
    <citation type="submission" date="2020-05" db="EMBL/GenBank/DDBJ databases">
        <authorList>
            <person name="Chiriac C."/>
            <person name="Salcher M."/>
            <person name="Ghai R."/>
            <person name="Kavagutti S V."/>
        </authorList>
    </citation>
    <scope>NUCLEOTIDE SEQUENCE</scope>
</reference>
<dbReference type="InterPro" id="IPR036926">
    <property type="entry name" value="Thymidate_synth/dCMP_Mease_sf"/>
</dbReference>
<dbReference type="SUPFAM" id="SSF55831">
    <property type="entry name" value="Thymidylate synthase/dCMP hydroxymethylase"/>
    <property type="match status" value="1"/>
</dbReference>
<dbReference type="GO" id="GO:0032259">
    <property type="term" value="P:methylation"/>
    <property type="evidence" value="ECO:0007669"/>
    <property type="project" value="UniProtKB-KW"/>
</dbReference>
<dbReference type="GO" id="GO:0006231">
    <property type="term" value="P:dTMP biosynthetic process"/>
    <property type="evidence" value="ECO:0007669"/>
    <property type="project" value="TreeGrafter"/>
</dbReference>
<gene>
    <name evidence="5" type="ORF">UFOVP972_289</name>
</gene>